<evidence type="ECO:0000259" key="3">
    <source>
        <dbReference type="SMART" id="SM00903"/>
    </source>
</evidence>
<dbReference type="GO" id="GO:0010181">
    <property type="term" value="F:FMN binding"/>
    <property type="evidence" value="ECO:0007669"/>
    <property type="project" value="InterPro"/>
</dbReference>
<dbReference type="InterPro" id="IPR050268">
    <property type="entry name" value="NADH-dep_flavin_reductase"/>
</dbReference>
<sequence length="211" mass="22965">MDIQEKPDHQPLNLKSIPDKKHNSAMKQGWNTRETATRNSAYIINDRELSIMDKSFREAMSRLASGVCIVATDGVAGRAGATLTSVTSVTDSPGTVLLCLNRNSMSLPAILGNGVLSINILAQTHRPISDCFASPIRHEEKFRNGIWTFSTGRCPALEGSLATLQCSIASSVESGSHTVMFCTVNEIDLHDAPTQPLIYFSRGYVNNQPQT</sequence>
<evidence type="ECO:0000313" key="5">
    <source>
        <dbReference type="Proteomes" id="UP000502533"/>
    </source>
</evidence>
<protein>
    <recommendedName>
        <fullName evidence="3">Flavin reductase like domain-containing protein</fullName>
    </recommendedName>
</protein>
<gene>
    <name evidence="4" type="ORF">GWK63_13985</name>
</gene>
<name>A0A858JLC5_9PROT</name>
<keyword evidence="1" id="KW-0560">Oxidoreductase</keyword>
<organism evidence="4 5">
    <name type="scientific">Komagataeibacter rhaeticus</name>
    <dbReference type="NCBI Taxonomy" id="215221"/>
    <lineage>
        <taxon>Bacteria</taxon>
        <taxon>Pseudomonadati</taxon>
        <taxon>Pseudomonadota</taxon>
        <taxon>Alphaproteobacteria</taxon>
        <taxon>Acetobacterales</taxon>
        <taxon>Acetobacteraceae</taxon>
        <taxon>Komagataeibacter</taxon>
    </lineage>
</organism>
<dbReference type="EMBL" id="CP050139">
    <property type="protein sequence ID" value="QIP36432.1"/>
    <property type="molecule type" value="Genomic_DNA"/>
</dbReference>
<dbReference type="GeneID" id="85023277"/>
<dbReference type="SUPFAM" id="SSF50475">
    <property type="entry name" value="FMN-binding split barrel"/>
    <property type="match status" value="1"/>
</dbReference>
<keyword evidence="5" id="KW-1185">Reference proteome</keyword>
<dbReference type="GO" id="GO:0006208">
    <property type="term" value="P:pyrimidine nucleobase catabolic process"/>
    <property type="evidence" value="ECO:0007669"/>
    <property type="project" value="TreeGrafter"/>
</dbReference>
<feature type="region of interest" description="Disordered" evidence="2">
    <location>
        <begin position="1"/>
        <end position="32"/>
    </location>
</feature>
<dbReference type="InterPro" id="IPR002563">
    <property type="entry name" value="Flavin_Rdtase-like_dom"/>
</dbReference>
<dbReference type="Proteomes" id="UP000502533">
    <property type="component" value="Chromosome"/>
</dbReference>
<evidence type="ECO:0000256" key="2">
    <source>
        <dbReference type="SAM" id="MobiDB-lite"/>
    </source>
</evidence>
<dbReference type="PANTHER" id="PTHR30466">
    <property type="entry name" value="FLAVIN REDUCTASE"/>
    <property type="match status" value="1"/>
</dbReference>
<dbReference type="PANTHER" id="PTHR30466:SF1">
    <property type="entry name" value="FMN REDUCTASE (NADH) RUTF"/>
    <property type="match status" value="1"/>
</dbReference>
<proteinExistence type="predicted"/>
<dbReference type="AlphaFoldDB" id="A0A858JLC5"/>
<dbReference type="Pfam" id="PF01613">
    <property type="entry name" value="Flavin_Reduct"/>
    <property type="match status" value="1"/>
</dbReference>
<dbReference type="RefSeq" id="WP_007397443.1">
    <property type="nucleotide sequence ID" value="NZ_CP050139.1"/>
</dbReference>
<evidence type="ECO:0000313" key="4">
    <source>
        <dbReference type="EMBL" id="QIP36432.1"/>
    </source>
</evidence>
<dbReference type="KEGG" id="kre:GWK63_13985"/>
<feature type="domain" description="Flavin reductase like" evidence="3">
    <location>
        <begin position="60"/>
        <end position="206"/>
    </location>
</feature>
<reference evidence="4 5" key="1">
    <citation type="submission" date="2020-03" db="EMBL/GenBank/DDBJ databases">
        <title>Isolation of cellulose-producing strains, genome characterization and application of the synthesized cellulose films as an economical and sustainable material for piezoelectric sensor construction.</title>
        <authorList>
            <person name="Mangayil R.K."/>
        </authorList>
    </citation>
    <scope>NUCLEOTIDE SEQUENCE [LARGE SCALE GENOMIC DNA]</scope>
    <source>
        <strain evidence="4 5">ENS 9a1a</strain>
    </source>
</reference>
<dbReference type="Gene3D" id="2.30.110.10">
    <property type="entry name" value="Electron Transport, Fmn-binding Protein, Chain A"/>
    <property type="match status" value="1"/>
</dbReference>
<accession>A0A858JLC5</accession>
<evidence type="ECO:0000256" key="1">
    <source>
        <dbReference type="ARBA" id="ARBA00023002"/>
    </source>
</evidence>
<dbReference type="GO" id="GO:0042602">
    <property type="term" value="F:riboflavin reductase (NADPH) activity"/>
    <property type="evidence" value="ECO:0007669"/>
    <property type="project" value="TreeGrafter"/>
</dbReference>
<dbReference type="SMART" id="SM00903">
    <property type="entry name" value="Flavin_Reduct"/>
    <property type="match status" value="1"/>
</dbReference>
<dbReference type="InterPro" id="IPR012349">
    <property type="entry name" value="Split_barrel_FMN-bd"/>
</dbReference>